<keyword evidence="1" id="KW-0472">Membrane</keyword>
<reference evidence="2" key="1">
    <citation type="submission" date="2020-12" db="EMBL/GenBank/DDBJ databases">
        <title>Bacterial taxonomy.</title>
        <authorList>
            <person name="Pan X."/>
        </authorList>
    </citation>
    <scope>NUCLEOTIDE SEQUENCE</scope>
    <source>
        <strain evidence="2">M0105</strain>
    </source>
</reference>
<dbReference type="NCBIfam" id="TIGR02459">
    <property type="entry name" value="CbtB"/>
    <property type="match status" value="1"/>
</dbReference>
<dbReference type="EMBL" id="JAEHHL010000001">
    <property type="protein sequence ID" value="MBK0397667.1"/>
    <property type="molecule type" value="Genomic_DNA"/>
</dbReference>
<dbReference type="InterPro" id="IPR012667">
    <property type="entry name" value="CbtB_put"/>
</dbReference>
<organism evidence="2 3">
    <name type="scientific">Thermohalobaculum xanthum</name>
    <dbReference type="NCBI Taxonomy" id="2753746"/>
    <lineage>
        <taxon>Bacteria</taxon>
        <taxon>Pseudomonadati</taxon>
        <taxon>Pseudomonadota</taxon>
        <taxon>Alphaproteobacteria</taxon>
        <taxon>Rhodobacterales</taxon>
        <taxon>Paracoccaceae</taxon>
        <taxon>Thermohalobaculum</taxon>
    </lineage>
</organism>
<dbReference type="AlphaFoldDB" id="A0A8J7S9D4"/>
<evidence type="ECO:0000313" key="2">
    <source>
        <dbReference type="EMBL" id="MBK0397667.1"/>
    </source>
</evidence>
<accession>A0A8J7S9D4</accession>
<dbReference type="Proteomes" id="UP000655420">
    <property type="component" value="Unassembled WGS sequence"/>
</dbReference>
<keyword evidence="1" id="KW-0812">Transmembrane</keyword>
<evidence type="ECO:0000256" key="1">
    <source>
        <dbReference type="SAM" id="Phobius"/>
    </source>
</evidence>
<keyword evidence="3" id="KW-1185">Reference proteome</keyword>
<gene>
    <name evidence="2" type="ORF">H0I76_00555</name>
</gene>
<evidence type="ECO:0000313" key="3">
    <source>
        <dbReference type="Proteomes" id="UP000655420"/>
    </source>
</evidence>
<name>A0A8J7S9D4_9RHOB</name>
<keyword evidence="1" id="KW-1133">Transmembrane helix</keyword>
<sequence length="58" mass="5965">MNATNTTKTIIRAETGLGAIAVALLMGVALVYTAGFANSAVLHSAAHDSRHAISFPCH</sequence>
<proteinExistence type="predicted"/>
<dbReference type="Pfam" id="PF09489">
    <property type="entry name" value="CbtB"/>
    <property type="match status" value="1"/>
</dbReference>
<dbReference type="RefSeq" id="WP_200605664.1">
    <property type="nucleotide sequence ID" value="NZ_JAEHHL010000001.1"/>
</dbReference>
<feature type="transmembrane region" description="Helical" evidence="1">
    <location>
        <begin position="20"/>
        <end position="42"/>
    </location>
</feature>
<protein>
    <submittedName>
        <fullName evidence="2">CbtB-domain containing protein</fullName>
    </submittedName>
</protein>
<comment type="caution">
    <text evidence="2">The sequence shown here is derived from an EMBL/GenBank/DDBJ whole genome shotgun (WGS) entry which is preliminary data.</text>
</comment>